<keyword evidence="1" id="KW-0540">Nuclease</keyword>
<dbReference type="InterPro" id="IPR036397">
    <property type="entry name" value="RNaseH_sf"/>
</dbReference>
<evidence type="ECO:0000256" key="2">
    <source>
        <dbReference type="ARBA" id="ARBA00022801"/>
    </source>
</evidence>
<evidence type="ECO:0000256" key="3">
    <source>
        <dbReference type="ARBA" id="ARBA00022839"/>
    </source>
</evidence>
<keyword evidence="2" id="KW-0378">Hydrolase</keyword>
<dbReference type="EMBL" id="MN740051">
    <property type="protein sequence ID" value="QHT85915.1"/>
    <property type="molecule type" value="Genomic_DNA"/>
</dbReference>
<organism evidence="5">
    <name type="scientific">viral metagenome</name>
    <dbReference type="NCBI Taxonomy" id="1070528"/>
    <lineage>
        <taxon>unclassified sequences</taxon>
        <taxon>metagenomes</taxon>
        <taxon>organismal metagenomes</taxon>
    </lineage>
</organism>
<evidence type="ECO:0000259" key="4">
    <source>
        <dbReference type="SMART" id="SM00479"/>
    </source>
</evidence>
<dbReference type="Pfam" id="PF00929">
    <property type="entry name" value="RNase_T"/>
    <property type="match status" value="1"/>
</dbReference>
<dbReference type="GO" id="GO:0003676">
    <property type="term" value="F:nucleic acid binding"/>
    <property type="evidence" value="ECO:0007669"/>
    <property type="project" value="InterPro"/>
</dbReference>
<accession>A0A6C0I0J0</accession>
<dbReference type="InterPro" id="IPR013520">
    <property type="entry name" value="Ribonucl_H"/>
</dbReference>
<protein>
    <recommendedName>
        <fullName evidence="4">Exonuclease domain-containing protein</fullName>
    </recommendedName>
</protein>
<dbReference type="CDD" id="cd06127">
    <property type="entry name" value="DEDDh"/>
    <property type="match status" value="1"/>
</dbReference>
<dbReference type="AlphaFoldDB" id="A0A6C0I0J0"/>
<dbReference type="PANTHER" id="PTHR30231:SF4">
    <property type="entry name" value="PROTEIN NEN2"/>
    <property type="match status" value="1"/>
</dbReference>
<dbReference type="SUPFAM" id="SSF53098">
    <property type="entry name" value="Ribonuclease H-like"/>
    <property type="match status" value="1"/>
</dbReference>
<dbReference type="GO" id="GO:0008408">
    <property type="term" value="F:3'-5' exonuclease activity"/>
    <property type="evidence" value="ECO:0007669"/>
    <property type="project" value="TreeGrafter"/>
</dbReference>
<proteinExistence type="predicted"/>
<name>A0A6C0I0J0_9ZZZZ</name>
<feature type="domain" description="Exonuclease" evidence="4">
    <location>
        <begin position="21"/>
        <end position="227"/>
    </location>
</feature>
<dbReference type="InterPro" id="IPR012337">
    <property type="entry name" value="RNaseH-like_sf"/>
</dbReference>
<dbReference type="PANTHER" id="PTHR30231">
    <property type="entry name" value="DNA POLYMERASE III SUBUNIT EPSILON"/>
    <property type="match status" value="1"/>
</dbReference>
<dbReference type="Gene3D" id="3.30.420.10">
    <property type="entry name" value="Ribonuclease H-like superfamily/Ribonuclease H"/>
    <property type="match status" value="1"/>
</dbReference>
<dbReference type="SMART" id="SM00479">
    <property type="entry name" value="EXOIII"/>
    <property type="match status" value="1"/>
</dbReference>
<reference evidence="5" key="1">
    <citation type="journal article" date="2020" name="Nature">
        <title>Giant virus diversity and host interactions through global metagenomics.</title>
        <authorList>
            <person name="Schulz F."/>
            <person name="Roux S."/>
            <person name="Paez-Espino D."/>
            <person name="Jungbluth S."/>
            <person name="Walsh D.A."/>
            <person name="Denef V.J."/>
            <person name="McMahon K.D."/>
            <person name="Konstantinidis K.T."/>
            <person name="Eloe-Fadrosh E.A."/>
            <person name="Kyrpides N.C."/>
            <person name="Woyke T."/>
        </authorList>
    </citation>
    <scope>NUCLEOTIDE SEQUENCE</scope>
    <source>
        <strain evidence="5">GVMAG-M-3300023184-182</strain>
    </source>
</reference>
<evidence type="ECO:0000256" key="1">
    <source>
        <dbReference type="ARBA" id="ARBA00022722"/>
    </source>
</evidence>
<sequence>MHSMNTRLKNSRFQEKENPKYTMILDTETTGLLPNQIPDLGLITDEELKTIYPYITQISYIIYDNHEKKIVEYYNQYIKIPEHVEISEKVTELTGITREKCNNGISIVTALNNLYDAYMNCSMIVAHNMSFDSRIIKLECRRHYKKLPYLKMTKMFYNSDKNHVNILCTMVEGMTYCSLKNWPKLAILYKMLFQEDIEKYGIPLHNSLTDVLVCLRCYLKVYQKVDIDNYEFENYIRYLEL</sequence>
<keyword evidence="3" id="KW-0269">Exonuclease</keyword>
<evidence type="ECO:0000313" key="5">
    <source>
        <dbReference type="EMBL" id="QHT85915.1"/>
    </source>
</evidence>